<evidence type="ECO:0000256" key="6">
    <source>
        <dbReference type="ARBA" id="ARBA00023002"/>
    </source>
</evidence>
<organism evidence="10 11">
    <name type="scientific">Halocaridina rubra</name>
    <name type="common">Hawaiian red shrimp</name>
    <dbReference type="NCBI Taxonomy" id="373956"/>
    <lineage>
        <taxon>Eukaryota</taxon>
        <taxon>Metazoa</taxon>
        <taxon>Ecdysozoa</taxon>
        <taxon>Arthropoda</taxon>
        <taxon>Crustacea</taxon>
        <taxon>Multicrustacea</taxon>
        <taxon>Malacostraca</taxon>
        <taxon>Eumalacostraca</taxon>
        <taxon>Eucarida</taxon>
        <taxon>Decapoda</taxon>
        <taxon>Pleocyemata</taxon>
        <taxon>Caridea</taxon>
        <taxon>Atyoidea</taxon>
        <taxon>Atyidae</taxon>
        <taxon>Halocaridina</taxon>
    </lineage>
</organism>
<evidence type="ECO:0000256" key="5">
    <source>
        <dbReference type="ARBA" id="ARBA00022964"/>
    </source>
</evidence>
<evidence type="ECO:0000256" key="2">
    <source>
        <dbReference type="ARBA" id="ARBA00004123"/>
    </source>
</evidence>
<dbReference type="SUPFAM" id="SSF51197">
    <property type="entry name" value="Clavaminate synthase-like"/>
    <property type="match status" value="1"/>
</dbReference>
<protein>
    <submittedName>
        <fullName evidence="10">Alpha-ketoglutarate-dependent dioxygenase alkB 6</fullName>
    </submittedName>
</protein>
<name>A0AAN8XLZ1_HALRR</name>
<dbReference type="EMBL" id="JAXCGZ010005837">
    <property type="protein sequence ID" value="KAK7080644.1"/>
    <property type="molecule type" value="Genomic_DNA"/>
</dbReference>
<evidence type="ECO:0000313" key="11">
    <source>
        <dbReference type="Proteomes" id="UP001381693"/>
    </source>
</evidence>
<keyword evidence="6" id="KW-0560">Oxidoreductase</keyword>
<dbReference type="InterPro" id="IPR032862">
    <property type="entry name" value="ALKBH6"/>
</dbReference>
<dbReference type="Gene3D" id="2.60.120.590">
    <property type="entry name" value="Alpha-ketoglutarate-dependent dioxygenase AlkB-like"/>
    <property type="match status" value="1"/>
</dbReference>
<evidence type="ECO:0000256" key="4">
    <source>
        <dbReference type="ARBA" id="ARBA00022723"/>
    </source>
</evidence>
<dbReference type="PANTHER" id="PTHR46030">
    <property type="entry name" value="ALPHA-KETOGLUTARATE-DEPENDENT DIOXYGENASE ALKB HOMOLOG 6"/>
    <property type="match status" value="1"/>
</dbReference>
<keyword evidence="11" id="KW-1185">Reference proteome</keyword>
<keyword evidence="4" id="KW-0479">Metal-binding</keyword>
<evidence type="ECO:0000256" key="8">
    <source>
        <dbReference type="ARBA" id="ARBA00023242"/>
    </source>
</evidence>
<dbReference type="InterPro" id="IPR027450">
    <property type="entry name" value="AlkB-like"/>
</dbReference>
<accession>A0AAN8XLZ1</accession>
<reference evidence="10 11" key="1">
    <citation type="submission" date="2023-11" db="EMBL/GenBank/DDBJ databases">
        <title>Halocaridina rubra genome assembly.</title>
        <authorList>
            <person name="Smith C."/>
        </authorList>
    </citation>
    <scope>NUCLEOTIDE SEQUENCE [LARGE SCALE GENOMIC DNA]</scope>
    <source>
        <strain evidence="10">EP-1</strain>
        <tissue evidence="10">Whole</tissue>
    </source>
</reference>
<keyword evidence="5 10" id="KW-0223">Dioxygenase</keyword>
<keyword evidence="8" id="KW-0539">Nucleus</keyword>
<evidence type="ECO:0000313" key="10">
    <source>
        <dbReference type="EMBL" id="KAK7080644.1"/>
    </source>
</evidence>
<dbReference type="GO" id="GO:0005634">
    <property type="term" value="C:nucleus"/>
    <property type="evidence" value="ECO:0007669"/>
    <property type="project" value="UniProtKB-SubCell"/>
</dbReference>
<sequence>MDLMTYKISHAPANAYYIPNFITEDEEKSIMNNIYAAPKPKWKELAHRRLQNWGGLPHPKGMVAEAIPQWLQQQMDKISALHVFGEKKPNHVLVNEYLPGQGIMPHEDGPLFYPTITTINVGSHTILEFYMPVNSEESEDTLPLSSRHIGSLLLEPRSLLILQDNMYTSFLHGISQVTEDSITDNIFNIDRCEAQVGDTLVRGTRVSLTIRHVPKVLKANMIFGKRR</sequence>
<comment type="caution">
    <text evidence="10">The sequence shown here is derived from an EMBL/GenBank/DDBJ whole genome shotgun (WGS) entry which is preliminary data.</text>
</comment>
<dbReference type="Pfam" id="PF13532">
    <property type="entry name" value="2OG-FeII_Oxy_2"/>
    <property type="match status" value="1"/>
</dbReference>
<gene>
    <name evidence="10" type="primary">ALKBH6</name>
    <name evidence="10" type="ORF">SK128_002860</name>
</gene>
<proteinExistence type="inferred from homology"/>
<evidence type="ECO:0000256" key="7">
    <source>
        <dbReference type="ARBA" id="ARBA00023004"/>
    </source>
</evidence>
<dbReference type="Proteomes" id="UP001381693">
    <property type="component" value="Unassembled WGS sequence"/>
</dbReference>
<evidence type="ECO:0000259" key="9">
    <source>
        <dbReference type="PROSITE" id="PS51471"/>
    </source>
</evidence>
<dbReference type="GO" id="GO:0051213">
    <property type="term" value="F:dioxygenase activity"/>
    <property type="evidence" value="ECO:0007669"/>
    <property type="project" value="UniProtKB-KW"/>
</dbReference>
<keyword evidence="7" id="KW-0408">Iron</keyword>
<dbReference type="PROSITE" id="PS51471">
    <property type="entry name" value="FE2OG_OXY"/>
    <property type="match status" value="1"/>
</dbReference>
<evidence type="ECO:0000256" key="3">
    <source>
        <dbReference type="ARBA" id="ARBA00007879"/>
    </source>
</evidence>
<dbReference type="InterPro" id="IPR037151">
    <property type="entry name" value="AlkB-like_sf"/>
</dbReference>
<dbReference type="InterPro" id="IPR005123">
    <property type="entry name" value="Oxoglu/Fe-dep_dioxygenase_dom"/>
</dbReference>
<comment type="similarity">
    <text evidence="3">Belongs to the alkB family.</text>
</comment>
<feature type="domain" description="Fe2OG dioxygenase" evidence="9">
    <location>
        <begin position="88"/>
        <end position="214"/>
    </location>
</feature>
<dbReference type="AlphaFoldDB" id="A0AAN8XLZ1"/>
<dbReference type="PANTHER" id="PTHR46030:SF1">
    <property type="entry name" value="ALPHA-KETOGLUTARATE-DEPENDENT DIOXYGENASE ALKB HOMOLOG 6"/>
    <property type="match status" value="1"/>
</dbReference>
<evidence type="ECO:0000256" key="1">
    <source>
        <dbReference type="ARBA" id="ARBA00001954"/>
    </source>
</evidence>
<dbReference type="GO" id="GO:0046872">
    <property type="term" value="F:metal ion binding"/>
    <property type="evidence" value="ECO:0007669"/>
    <property type="project" value="UniProtKB-KW"/>
</dbReference>
<comment type="cofactor">
    <cofactor evidence="1">
        <name>Fe(2+)</name>
        <dbReference type="ChEBI" id="CHEBI:29033"/>
    </cofactor>
</comment>
<comment type="subcellular location">
    <subcellularLocation>
        <location evidence="2">Nucleus</location>
    </subcellularLocation>
</comment>